<reference evidence="1 2" key="1">
    <citation type="journal article" date="2019" name="Int. J. Syst. Evol. Microbiol.">
        <title>The Global Catalogue of Microorganisms (GCM) 10K type strain sequencing project: providing services to taxonomists for standard genome sequencing and annotation.</title>
        <authorList>
            <consortium name="The Broad Institute Genomics Platform"/>
            <consortium name="The Broad Institute Genome Sequencing Center for Infectious Disease"/>
            <person name="Wu L."/>
            <person name="Ma J."/>
        </authorList>
    </citation>
    <scope>NUCLEOTIDE SEQUENCE [LARGE SCALE GENOMIC DNA]</scope>
    <source>
        <strain evidence="1 2">JCM 16021</strain>
    </source>
</reference>
<dbReference type="EMBL" id="BAAAQQ010000011">
    <property type="protein sequence ID" value="GAA2126272.1"/>
    <property type="molecule type" value="Genomic_DNA"/>
</dbReference>
<keyword evidence="2" id="KW-1185">Reference proteome</keyword>
<gene>
    <name evidence="1" type="ORF">GCM10009843_24660</name>
</gene>
<sequence length="68" mass="6707">MTVTTAIASKATIAISANMPIVVAAYAGARMPVLTGTVPGSGALVSSCSVIVTIDEARSSTGLEIKPS</sequence>
<dbReference type="Proteomes" id="UP001500575">
    <property type="component" value="Unassembled WGS sequence"/>
</dbReference>
<name>A0ABN2YF87_9ACTN</name>
<protein>
    <submittedName>
        <fullName evidence="1">Uncharacterized protein</fullName>
    </submittedName>
</protein>
<accession>A0ABN2YF87</accession>
<evidence type="ECO:0000313" key="1">
    <source>
        <dbReference type="EMBL" id="GAA2126272.1"/>
    </source>
</evidence>
<proteinExistence type="predicted"/>
<comment type="caution">
    <text evidence="1">The sequence shown here is derived from an EMBL/GenBank/DDBJ whole genome shotgun (WGS) entry which is preliminary data.</text>
</comment>
<organism evidence="1 2">
    <name type="scientific">Nocardioides bigeumensis</name>
    <dbReference type="NCBI Taxonomy" id="433657"/>
    <lineage>
        <taxon>Bacteria</taxon>
        <taxon>Bacillati</taxon>
        <taxon>Actinomycetota</taxon>
        <taxon>Actinomycetes</taxon>
        <taxon>Propionibacteriales</taxon>
        <taxon>Nocardioidaceae</taxon>
        <taxon>Nocardioides</taxon>
    </lineage>
</organism>
<evidence type="ECO:0000313" key="2">
    <source>
        <dbReference type="Proteomes" id="UP001500575"/>
    </source>
</evidence>